<organism evidence="2 3">
    <name type="scientific">Macrococcus bovicus</name>
    <dbReference type="NCBI Taxonomy" id="69968"/>
    <lineage>
        <taxon>Bacteria</taxon>
        <taxon>Bacillati</taxon>
        <taxon>Bacillota</taxon>
        <taxon>Bacilli</taxon>
        <taxon>Bacillales</taxon>
        <taxon>Staphylococcaceae</taxon>
        <taxon>Macrococcus</taxon>
    </lineage>
</organism>
<keyword evidence="3" id="KW-1185">Reference proteome</keyword>
<sequence>MNKKLSLQEAWHDYITNFFRPKAPISYEMYRKQNLITIPLAVLFFVVWSIIFFKQFVASDTSEMTEVYQSFIINLIFLILVSLIHFSTFTLELRMFNRRQKSPLPYIVMSFVFLIGGLIYCVTMYMLEIKVTTFYLLVVFWVLLFMNNKMYVGEQMKKEDAYGERIDL</sequence>
<dbReference type="Proteomes" id="UP000294843">
    <property type="component" value="Unassembled WGS sequence"/>
</dbReference>
<name>A0A4R6C333_9STAP</name>
<accession>A0A4R6C333</accession>
<reference evidence="2 3" key="1">
    <citation type="submission" date="2019-01" db="EMBL/GenBank/DDBJ databases">
        <title>Draft genome sequences of the type strains of six Macrococcus species.</title>
        <authorList>
            <person name="Mazhar S."/>
            <person name="Altermann E."/>
            <person name="Hill C."/>
            <person name="Mcauliffe O."/>
        </authorList>
    </citation>
    <scope>NUCLEOTIDE SEQUENCE [LARGE SCALE GENOMIC DNA]</scope>
    <source>
        <strain evidence="2 3">ATCC 51825</strain>
    </source>
</reference>
<comment type="caution">
    <text evidence="2">The sequence shown here is derived from an EMBL/GenBank/DDBJ whole genome shotgun (WGS) entry which is preliminary data.</text>
</comment>
<gene>
    <name evidence="2" type="ORF">ERX55_02280</name>
</gene>
<evidence type="ECO:0000313" key="2">
    <source>
        <dbReference type="EMBL" id="TDM15755.1"/>
    </source>
</evidence>
<evidence type="ECO:0000256" key="1">
    <source>
        <dbReference type="SAM" id="Phobius"/>
    </source>
</evidence>
<dbReference type="RefSeq" id="WP_133450955.1">
    <property type="nucleotide sequence ID" value="NZ_SCWF01000001.1"/>
</dbReference>
<keyword evidence="1" id="KW-1133">Transmembrane helix</keyword>
<protein>
    <submittedName>
        <fullName evidence="2">Uncharacterized protein</fullName>
    </submittedName>
</protein>
<dbReference type="OrthoDB" id="2418140at2"/>
<keyword evidence="1" id="KW-0812">Transmembrane</keyword>
<proteinExistence type="predicted"/>
<keyword evidence="1" id="KW-0472">Membrane</keyword>
<evidence type="ECO:0000313" key="3">
    <source>
        <dbReference type="Proteomes" id="UP000294843"/>
    </source>
</evidence>
<feature type="transmembrane region" description="Helical" evidence="1">
    <location>
        <begin position="103"/>
        <end position="127"/>
    </location>
</feature>
<feature type="transmembrane region" description="Helical" evidence="1">
    <location>
        <begin position="68"/>
        <end position="91"/>
    </location>
</feature>
<dbReference type="AlphaFoldDB" id="A0A4R6C333"/>
<dbReference type="EMBL" id="SCWF01000001">
    <property type="protein sequence ID" value="TDM15755.1"/>
    <property type="molecule type" value="Genomic_DNA"/>
</dbReference>
<feature type="transmembrane region" description="Helical" evidence="1">
    <location>
        <begin position="35"/>
        <end position="56"/>
    </location>
</feature>
<feature type="transmembrane region" description="Helical" evidence="1">
    <location>
        <begin position="133"/>
        <end position="152"/>
    </location>
</feature>